<dbReference type="Proteomes" id="UP000295217">
    <property type="component" value="Unassembled WGS sequence"/>
</dbReference>
<protein>
    <submittedName>
        <fullName evidence="1">Uncharacterized protein</fullName>
    </submittedName>
</protein>
<comment type="caution">
    <text evidence="1">The sequence shown here is derived from an EMBL/GenBank/DDBJ whole genome shotgun (WGS) entry which is preliminary data.</text>
</comment>
<dbReference type="AlphaFoldDB" id="A0A4R5A497"/>
<dbReference type="EMBL" id="SMLB01000051">
    <property type="protein sequence ID" value="TDD65469.1"/>
    <property type="molecule type" value="Genomic_DNA"/>
</dbReference>
<evidence type="ECO:0000313" key="1">
    <source>
        <dbReference type="EMBL" id="TDD65469.1"/>
    </source>
</evidence>
<sequence>MSDRWPNNSKINEGGGVVAALDRTPLATLPAADRRGFVRALTALSALPPGELEEIAGRP</sequence>
<gene>
    <name evidence="1" type="ORF">E1262_25145</name>
</gene>
<dbReference type="RefSeq" id="WP_132106809.1">
    <property type="nucleotide sequence ID" value="NZ_SMLB01000051.1"/>
</dbReference>
<dbReference type="OrthoDB" id="5148120at2"/>
<accession>A0A4R5A497</accession>
<name>A0A4R5A497_9ACTN</name>
<keyword evidence="2" id="KW-1185">Reference proteome</keyword>
<proteinExistence type="predicted"/>
<reference evidence="1 2" key="1">
    <citation type="submission" date="2019-02" db="EMBL/GenBank/DDBJ databases">
        <title>Draft genome sequences of novel Actinobacteria.</title>
        <authorList>
            <person name="Sahin N."/>
            <person name="Ay H."/>
            <person name="Saygin H."/>
        </authorList>
    </citation>
    <scope>NUCLEOTIDE SEQUENCE [LARGE SCALE GENOMIC DNA]</scope>
    <source>
        <strain evidence="1 2">8K307</strain>
    </source>
</reference>
<evidence type="ECO:0000313" key="2">
    <source>
        <dbReference type="Proteomes" id="UP000295217"/>
    </source>
</evidence>
<organism evidence="1 2">
    <name type="scientific">Jiangella aurantiaca</name>
    <dbReference type="NCBI Taxonomy" id="2530373"/>
    <lineage>
        <taxon>Bacteria</taxon>
        <taxon>Bacillati</taxon>
        <taxon>Actinomycetota</taxon>
        <taxon>Actinomycetes</taxon>
        <taxon>Jiangellales</taxon>
        <taxon>Jiangellaceae</taxon>
        <taxon>Jiangella</taxon>
    </lineage>
</organism>